<organism evidence="1 2">
    <name type="scientific">Kineococcus mangrovi</name>
    <dbReference type="NCBI Taxonomy" id="1660183"/>
    <lineage>
        <taxon>Bacteria</taxon>
        <taxon>Bacillati</taxon>
        <taxon>Actinomycetota</taxon>
        <taxon>Actinomycetes</taxon>
        <taxon>Kineosporiales</taxon>
        <taxon>Kineosporiaceae</taxon>
        <taxon>Kineococcus</taxon>
    </lineage>
</organism>
<comment type="caution">
    <text evidence="1">The sequence shown here is derived from an EMBL/GenBank/DDBJ whole genome shotgun (WGS) entry which is preliminary data.</text>
</comment>
<reference evidence="1 2" key="1">
    <citation type="submission" date="2024-07" db="EMBL/GenBank/DDBJ databases">
        <authorList>
            <person name="Thanompreechachai J."/>
            <person name="Duangmal K."/>
        </authorList>
    </citation>
    <scope>NUCLEOTIDE SEQUENCE [LARGE SCALE GENOMIC DNA]</scope>
    <source>
        <strain evidence="1 2">TBRC 1896</strain>
    </source>
</reference>
<keyword evidence="2" id="KW-1185">Reference proteome</keyword>
<protein>
    <submittedName>
        <fullName evidence="1">Uncharacterized protein</fullName>
    </submittedName>
</protein>
<dbReference type="RefSeq" id="WP_370716840.1">
    <property type="nucleotide sequence ID" value="NZ_JBGGTQ010000001.1"/>
</dbReference>
<proteinExistence type="predicted"/>
<evidence type="ECO:0000313" key="2">
    <source>
        <dbReference type="Proteomes" id="UP001566476"/>
    </source>
</evidence>
<evidence type="ECO:0000313" key="1">
    <source>
        <dbReference type="EMBL" id="MEZ0490795.1"/>
    </source>
</evidence>
<dbReference type="Proteomes" id="UP001566476">
    <property type="component" value="Unassembled WGS sequence"/>
</dbReference>
<accession>A0ABV4HYC6</accession>
<name>A0ABV4HYC6_9ACTN</name>
<sequence length="143" mass="15479">MSTRRTATAESTPAGHAQVVEVVGVDLAAVPDRPERATSVLGGWVEDLRRPSSLVAVVVRLSRALSQDEARALPAAWQQTPVVELFAGDPTGLTRALTRGPVRCDPARRDHVVVWVPTTLPARALEAVEQVHRRTLDVALREP</sequence>
<gene>
    <name evidence="1" type="ORF">AB2L28_00905</name>
</gene>
<dbReference type="EMBL" id="JBGGTQ010000001">
    <property type="protein sequence ID" value="MEZ0490795.1"/>
    <property type="molecule type" value="Genomic_DNA"/>
</dbReference>